<dbReference type="RefSeq" id="XP_030394075.1">
    <property type="nucleotide sequence ID" value="XM_030538215.1"/>
</dbReference>
<dbReference type="Gene3D" id="2.20.25.420">
    <property type="entry name" value="ZPR1, zinc finger domain"/>
    <property type="match status" value="2"/>
</dbReference>
<keyword evidence="16" id="KW-0966">Cell projection</keyword>
<evidence type="ECO:0000256" key="10">
    <source>
        <dbReference type="ARBA" id="ARBA00022737"/>
    </source>
</evidence>
<proteinExistence type="inferred from homology"/>
<evidence type="ECO:0000256" key="6">
    <source>
        <dbReference type="ARBA" id="ARBA00008354"/>
    </source>
</evidence>
<evidence type="ECO:0000256" key="2">
    <source>
        <dbReference type="ARBA" id="ARBA00004489"/>
    </source>
</evidence>
<dbReference type="GO" id="GO:0006397">
    <property type="term" value="P:mRNA processing"/>
    <property type="evidence" value="ECO:0007669"/>
    <property type="project" value="UniProtKB-KW"/>
</dbReference>
<organism evidence="21 22">
    <name type="scientific">Gopherus evgoodei</name>
    <name type="common">Goodes thornscrub tortoise</name>
    <dbReference type="NCBI Taxonomy" id="1825980"/>
    <lineage>
        <taxon>Eukaryota</taxon>
        <taxon>Metazoa</taxon>
        <taxon>Chordata</taxon>
        <taxon>Craniata</taxon>
        <taxon>Vertebrata</taxon>
        <taxon>Euteleostomi</taxon>
        <taxon>Archelosauria</taxon>
        <taxon>Testudinata</taxon>
        <taxon>Testudines</taxon>
        <taxon>Cryptodira</taxon>
        <taxon>Durocryptodira</taxon>
        <taxon>Testudinoidea</taxon>
        <taxon>Testudinidae</taxon>
        <taxon>Gopherus</taxon>
    </lineage>
</organism>
<dbReference type="GO" id="GO:2000672">
    <property type="term" value="P:negative regulation of motor neuron apoptotic process"/>
    <property type="evidence" value="ECO:0007669"/>
    <property type="project" value="Ensembl"/>
</dbReference>
<keyword evidence="7" id="KW-0963">Cytoplasm</keyword>
<evidence type="ECO:0000256" key="13">
    <source>
        <dbReference type="ARBA" id="ARBA00022833"/>
    </source>
</evidence>
<dbReference type="InterPro" id="IPR004457">
    <property type="entry name" value="Znf_ZPR1"/>
</dbReference>
<dbReference type="PANTHER" id="PTHR10876">
    <property type="entry name" value="ZINC FINGER PROTEIN ZPR1"/>
    <property type="match status" value="1"/>
</dbReference>
<dbReference type="GO" id="GO:0015030">
    <property type="term" value="C:Cajal body"/>
    <property type="evidence" value="ECO:0007669"/>
    <property type="project" value="UniProtKB-SubCell"/>
</dbReference>
<dbReference type="Pfam" id="PF03367">
    <property type="entry name" value="Zn_ribbon_ZPR1"/>
    <property type="match status" value="2"/>
</dbReference>
<dbReference type="GO" id="GO:0030971">
    <property type="term" value="F:receptor tyrosine kinase binding"/>
    <property type="evidence" value="ECO:0007669"/>
    <property type="project" value="Ensembl"/>
</dbReference>
<evidence type="ECO:0000259" key="20">
    <source>
        <dbReference type="SMART" id="SM00709"/>
    </source>
</evidence>
<keyword evidence="15" id="KW-0539">Nucleus</keyword>
<dbReference type="GO" id="GO:0008270">
    <property type="term" value="F:zinc ion binding"/>
    <property type="evidence" value="ECO:0007669"/>
    <property type="project" value="UniProtKB-KW"/>
</dbReference>
<evidence type="ECO:0000256" key="3">
    <source>
        <dbReference type="ARBA" id="ARBA00004556"/>
    </source>
</evidence>
<dbReference type="InterPro" id="IPR042451">
    <property type="entry name" value="ZPR1_A/B_dom"/>
</dbReference>
<feature type="domain" description="Zinc finger ZPR1-type" evidence="20">
    <location>
        <begin position="243"/>
        <end position="402"/>
    </location>
</feature>
<keyword evidence="9" id="KW-0479">Metal-binding</keyword>
<dbReference type="NCBIfam" id="TIGR00310">
    <property type="entry name" value="ZPR1_znf"/>
    <property type="match status" value="2"/>
</dbReference>
<keyword evidence="8" id="KW-0507">mRNA processing</keyword>
<evidence type="ECO:0000256" key="16">
    <source>
        <dbReference type="ARBA" id="ARBA00023273"/>
    </source>
</evidence>
<evidence type="ECO:0000256" key="12">
    <source>
        <dbReference type="ARBA" id="ARBA00022782"/>
    </source>
</evidence>
<dbReference type="InterPro" id="IPR040141">
    <property type="entry name" value="ZPR1"/>
</dbReference>
<dbReference type="GO" id="GO:0097504">
    <property type="term" value="C:Gemini of Cajal bodies"/>
    <property type="evidence" value="ECO:0007669"/>
    <property type="project" value="UniProtKB-SubCell"/>
</dbReference>
<dbReference type="GO" id="GO:0048471">
    <property type="term" value="C:perinuclear region of cytoplasm"/>
    <property type="evidence" value="ECO:0007669"/>
    <property type="project" value="UniProtKB-SubCell"/>
</dbReference>
<dbReference type="InterPro" id="IPR042452">
    <property type="entry name" value="ZPR1_Znf1/2"/>
</dbReference>
<dbReference type="GO" id="GO:0045927">
    <property type="term" value="P:positive regulation of growth"/>
    <property type="evidence" value="ECO:0007669"/>
    <property type="project" value="Ensembl"/>
</dbReference>
<gene>
    <name evidence="21" type="primary">ZPR1</name>
</gene>
<dbReference type="SMART" id="SM00709">
    <property type="entry name" value="Zpr1"/>
    <property type="match status" value="2"/>
</dbReference>
<dbReference type="GO" id="GO:0021510">
    <property type="term" value="P:spinal cord development"/>
    <property type="evidence" value="ECO:0007669"/>
    <property type="project" value="Ensembl"/>
</dbReference>
<dbReference type="GeneTree" id="ENSGT00390000005306"/>
<sequence>MSAIGQLEPVRGGPLFRPLSAEDEEQQPDEIESLCMSCYRNGVTRLLLTKIPFFKEIIVSSFSCSSCAWSNTEIQSVGRIQEQGVRYTLAVTVRQDMNREVVKTDCATARIPELDFEIPAFSQKGALTTIEGIIDRAVAGLEQDQPVRRATDKDVAGKIDEFIGKLKQLKEVDSSFTFIIDDPSGNSFVENPCAPQKDDALVVTRYRRTAQQDAMLGLEAEETDENPADSMEDLRNEVLQFNTNCPECNAPANTNMKLVQIPHFKEVIIMATNCEACGHRTNEVKSGGAIEPLGTRITLRVTDPSDMTRDVLKSETCSVEIPELEFELGMGALGGKFTTVEGLLKDIRDLIVKNPFTLGDSSTPRRVEKLQEFGRKVYQIMEGHMEAHFILDDPAGNSYLQNVYAPEEDPELKVEHYERTFAQNEDLGLNDMRTEGYESGLTSER</sequence>
<dbReference type="Proteomes" id="UP000694390">
    <property type="component" value="Chromosome 19"/>
</dbReference>
<evidence type="ECO:0000313" key="21">
    <source>
        <dbReference type="Ensembl" id="ENSGEVP00005028421.1"/>
    </source>
</evidence>
<dbReference type="InterPro" id="IPR056180">
    <property type="entry name" value="ZPR1_jr_dom"/>
</dbReference>
<keyword evidence="22" id="KW-1185">Reference proteome</keyword>
<evidence type="ECO:0000256" key="4">
    <source>
        <dbReference type="ARBA" id="ARBA00004604"/>
    </source>
</evidence>
<reference evidence="21" key="3">
    <citation type="submission" date="2025-09" db="UniProtKB">
        <authorList>
            <consortium name="Ensembl"/>
        </authorList>
    </citation>
    <scope>IDENTIFICATION</scope>
</reference>
<dbReference type="GO" id="GO:1990261">
    <property type="term" value="P:pre-mRNA catabolic process"/>
    <property type="evidence" value="ECO:0007669"/>
    <property type="project" value="Ensembl"/>
</dbReference>
<dbReference type="GO" id="GO:0030426">
    <property type="term" value="C:growth cone"/>
    <property type="evidence" value="ECO:0007669"/>
    <property type="project" value="UniProtKB-SubCell"/>
</dbReference>
<evidence type="ECO:0000256" key="9">
    <source>
        <dbReference type="ARBA" id="ARBA00022723"/>
    </source>
</evidence>
<evidence type="ECO:0000256" key="11">
    <source>
        <dbReference type="ARBA" id="ARBA00022771"/>
    </source>
</evidence>
<dbReference type="GO" id="GO:0005730">
    <property type="term" value="C:nucleolus"/>
    <property type="evidence" value="ECO:0007669"/>
    <property type="project" value="UniProtKB-SubCell"/>
</dbReference>
<reference evidence="21" key="1">
    <citation type="submission" date="2019-06" db="EMBL/GenBank/DDBJ databases">
        <title>G10K-VGP Goodes thornscrub tortoise genome, primary haplotype.</title>
        <authorList>
            <person name="Murphy B."/>
            <person name="Edwards T."/>
            <person name="Rhie A."/>
            <person name="Koren S."/>
            <person name="Phillippy A."/>
            <person name="Fedrigo O."/>
            <person name="Haase B."/>
            <person name="Mountcastle J."/>
            <person name="Lewin H."/>
            <person name="Damas J."/>
            <person name="Howe K."/>
            <person name="Formenti G."/>
            <person name="Myers G."/>
            <person name="Durbin R."/>
            <person name="Jarvis E.D."/>
        </authorList>
    </citation>
    <scope>NUCLEOTIDE SEQUENCE [LARGE SCALE GENOMIC DNA]</scope>
</reference>
<comment type="similarity">
    <text evidence="6">Belongs to the ZPR1 family.</text>
</comment>
<evidence type="ECO:0000256" key="19">
    <source>
        <dbReference type="ARBA" id="ARBA00079252"/>
    </source>
</evidence>
<dbReference type="GO" id="GO:0030576">
    <property type="term" value="P:Cajal body organization"/>
    <property type="evidence" value="ECO:0007669"/>
    <property type="project" value="Ensembl"/>
</dbReference>
<evidence type="ECO:0000256" key="18">
    <source>
        <dbReference type="ARBA" id="ARBA00074960"/>
    </source>
</evidence>
<dbReference type="GO" id="GO:0043204">
    <property type="term" value="C:perikaryon"/>
    <property type="evidence" value="ECO:0007669"/>
    <property type="project" value="Ensembl"/>
</dbReference>
<evidence type="ECO:0000313" key="22">
    <source>
        <dbReference type="Proteomes" id="UP000694390"/>
    </source>
</evidence>
<dbReference type="FunFam" id="2.20.25.420:FF:000001">
    <property type="entry name" value="Zinc finger protein ZPR1"/>
    <property type="match status" value="1"/>
</dbReference>
<accession>A0A8C5F291</accession>
<keyword evidence="14" id="KW-0508">mRNA splicing</keyword>
<dbReference type="OrthoDB" id="308464at2759"/>
<evidence type="ECO:0000256" key="17">
    <source>
        <dbReference type="ARBA" id="ARBA00034695"/>
    </source>
</evidence>
<reference evidence="21" key="2">
    <citation type="submission" date="2025-08" db="UniProtKB">
        <authorList>
            <consortium name="Ensembl"/>
        </authorList>
    </citation>
    <scope>IDENTIFICATION</scope>
</reference>
<keyword evidence="13" id="KW-0862">Zinc</keyword>
<dbReference type="GeneID" id="115637205"/>
<dbReference type="Pfam" id="PF22794">
    <property type="entry name" value="jr-ZPR1"/>
    <property type="match status" value="2"/>
</dbReference>
<name>A0A8C5F291_9SAUR</name>
<keyword evidence="10" id="KW-0677">Repeat</keyword>
<dbReference type="GO" id="GO:0042023">
    <property type="term" value="P:DNA endoreduplication"/>
    <property type="evidence" value="ECO:0007669"/>
    <property type="project" value="Ensembl"/>
</dbReference>
<dbReference type="AlphaFoldDB" id="A0A8C5F291"/>
<evidence type="ECO:0000256" key="8">
    <source>
        <dbReference type="ARBA" id="ARBA00022664"/>
    </source>
</evidence>
<dbReference type="GO" id="GO:0031641">
    <property type="term" value="P:regulation of myelination"/>
    <property type="evidence" value="ECO:0007669"/>
    <property type="project" value="Ensembl"/>
</dbReference>
<evidence type="ECO:0000256" key="14">
    <source>
        <dbReference type="ARBA" id="ARBA00023187"/>
    </source>
</evidence>
<dbReference type="GO" id="GO:0042307">
    <property type="term" value="P:positive regulation of protein import into nucleus"/>
    <property type="evidence" value="ECO:0007669"/>
    <property type="project" value="Ensembl"/>
</dbReference>
<dbReference type="GO" id="GO:0033120">
    <property type="term" value="P:positive regulation of RNA splicing"/>
    <property type="evidence" value="ECO:0007669"/>
    <property type="project" value="Ensembl"/>
</dbReference>
<dbReference type="PANTHER" id="PTHR10876:SF0">
    <property type="entry name" value="ZINC FINGER PROTEIN ZPR1"/>
    <property type="match status" value="1"/>
</dbReference>
<dbReference type="Ensembl" id="ENSGEVT00005029879.1">
    <property type="protein sequence ID" value="ENSGEVP00005028421.1"/>
    <property type="gene ID" value="ENSGEVG00005019985.1"/>
</dbReference>
<dbReference type="FunFam" id="2.60.120.1040:FF:000001">
    <property type="entry name" value="Zinc finger protein ZPR1"/>
    <property type="match status" value="1"/>
</dbReference>
<dbReference type="GO" id="GO:0031369">
    <property type="term" value="F:translation initiation factor binding"/>
    <property type="evidence" value="ECO:0007669"/>
    <property type="project" value="Ensembl"/>
</dbReference>
<dbReference type="GO" id="GO:0071364">
    <property type="term" value="P:cellular response to epidermal growth factor stimulus"/>
    <property type="evidence" value="ECO:0007669"/>
    <property type="project" value="Ensembl"/>
</dbReference>
<dbReference type="FunFam" id="2.20.25.420:FF:000003">
    <property type="entry name" value="zinc finger protein ZPR1"/>
    <property type="match status" value="1"/>
</dbReference>
<dbReference type="Gene3D" id="2.60.120.1040">
    <property type="entry name" value="ZPR1, A/B domain"/>
    <property type="match status" value="2"/>
</dbReference>
<dbReference type="GO" id="GO:0061564">
    <property type="term" value="P:axon development"/>
    <property type="evidence" value="ECO:0007669"/>
    <property type="project" value="Ensembl"/>
</dbReference>
<feature type="domain" description="Zinc finger ZPR1-type" evidence="20">
    <location>
        <begin position="33"/>
        <end position="191"/>
    </location>
</feature>
<keyword evidence="12" id="KW-0221">Differentiation</keyword>
<evidence type="ECO:0000256" key="1">
    <source>
        <dbReference type="ARBA" id="ARBA00004408"/>
    </source>
</evidence>
<dbReference type="GO" id="GO:0000226">
    <property type="term" value="P:microtubule cytoskeleton organization"/>
    <property type="evidence" value="ECO:0007669"/>
    <property type="project" value="Ensembl"/>
</dbReference>
<dbReference type="FunFam" id="2.60.120.1040:FF:000002">
    <property type="entry name" value="zinc finger protein ZPR1"/>
    <property type="match status" value="1"/>
</dbReference>
<dbReference type="GO" id="GO:0008380">
    <property type="term" value="P:RNA splicing"/>
    <property type="evidence" value="ECO:0007669"/>
    <property type="project" value="UniProtKB-KW"/>
</dbReference>
<comment type="subcellular location">
    <subcellularLocation>
        <location evidence="2">Cell projection</location>
        <location evidence="2">Axon</location>
    </subcellularLocation>
    <subcellularLocation>
        <location evidence="5">Cell projection</location>
        <location evidence="5">Growth cone</location>
    </subcellularLocation>
    <subcellularLocation>
        <location evidence="3">Cytoplasm</location>
        <location evidence="3">Perinuclear region</location>
    </subcellularLocation>
    <subcellularLocation>
        <location evidence="1">Nucleus</location>
        <location evidence="1">Cajal body</location>
    </subcellularLocation>
    <subcellularLocation>
        <location evidence="17">Nucleus</location>
        <location evidence="17">Gem</location>
    </subcellularLocation>
    <subcellularLocation>
        <location evidence="4">Nucleus</location>
        <location evidence="4">Nucleolus</location>
    </subcellularLocation>
</comment>
<evidence type="ECO:0000256" key="15">
    <source>
        <dbReference type="ARBA" id="ARBA00023242"/>
    </source>
</evidence>
<dbReference type="CTD" id="8882"/>
<evidence type="ECO:0000256" key="5">
    <source>
        <dbReference type="ARBA" id="ARBA00004624"/>
    </source>
</evidence>
<keyword evidence="11" id="KW-0863">Zinc-finger</keyword>
<evidence type="ECO:0000256" key="7">
    <source>
        <dbReference type="ARBA" id="ARBA00022490"/>
    </source>
</evidence>
<dbReference type="GO" id="GO:0045787">
    <property type="term" value="P:positive regulation of cell cycle"/>
    <property type="evidence" value="ECO:0007669"/>
    <property type="project" value="Ensembl"/>
</dbReference>
<dbReference type="GO" id="GO:1902742">
    <property type="term" value="P:apoptotic process involved in development"/>
    <property type="evidence" value="ECO:0007669"/>
    <property type="project" value="Ensembl"/>
</dbReference>
<protein>
    <recommendedName>
        <fullName evidence="18">Zinc finger protein ZPR1</fullName>
    </recommendedName>
    <alternativeName>
        <fullName evidence="19">Zinc finger protein 259</fullName>
    </alternativeName>
</protein>